<dbReference type="InterPro" id="IPR000572">
    <property type="entry name" value="OxRdtase_Mopterin-bd_dom"/>
</dbReference>
<gene>
    <name evidence="2" type="primary">yedY1</name>
    <name evidence="2" type="ORF">DF168_02002</name>
</gene>
<name>A0A2Z4ARR9_9BACT</name>
<dbReference type="SUPFAM" id="SSF56524">
    <property type="entry name" value="Oxidoreductase molybdopterin-binding domain"/>
    <property type="match status" value="1"/>
</dbReference>
<dbReference type="PANTHER" id="PTHR43032">
    <property type="entry name" value="PROTEIN-METHIONINE-SULFOXIDE REDUCTASE"/>
    <property type="match status" value="1"/>
</dbReference>
<evidence type="ECO:0000259" key="1">
    <source>
        <dbReference type="Pfam" id="PF00174"/>
    </source>
</evidence>
<reference evidence="2 3" key="1">
    <citation type="submission" date="2018-06" db="EMBL/GenBank/DDBJ databases">
        <title>Draft Genome Sequence of a Novel Marine Bacterium Related to the Verrucomicrobia.</title>
        <authorList>
            <person name="Vosseberg J."/>
            <person name="Martijn J."/>
            <person name="Ettema T.J.G."/>
        </authorList>
    </citation>
    <scope>NUCLEOTIDE SEQUENCE [LARGE SCALE GENOMIC DNA]</scope>
    <source>
        <strain evidence="2">TARA_B100001123</strain>
    </source>
</reference>
<evidence type="ECO:0000313" key="2">
    <source>
        <dbReference type="EMBL" id="AWT60782.1"/>
    </source>
</evidence>
<organism evidence="2 3">
    <name type="scientific">Candidatus Moanibacter tarae</name>
    <dbReference type="NCBI Taxonomy" id="2200854"/>
    <lineage>
        <taxon>Bacteria</taxon>
        <taxon>Pseudomonadati</taxon>
        <taxon>Verrucomicrobiota</taxon>
        <taxon>Opitutia</taxon>
        <taxon>Puniceicoccales</taxon>
        <taxon>Puniceicoccales incertae sedis</taxon>
        <taxon>Candidatus Moanibacter</taxon>
    </lineage>
</organism>
<accession>A0A2Z4ARR9</accession>
<dbReference type="AlphaFoldDB" id="A0A2Z4ARR9"/>
<sequence>MSESRSSSAKERWAAKQVEKGAKALAKPLDSRLPAGQHLTEGFPVLDLGIQPVIPLSEWKLKIGGKVENPIALNWNELQELPMVSVVSDFHCVTTWSKFDCRWNGVPFTMICDLVNPLPEAAFVFFTSYDDYTVNVPLSVLLDDDVLIATEFEGRPLSRKHGGPARIIVPKLYAWKGAKFVKQIHFLEKDRLGYWESRGFSNTADPFTEDRYS</sequence>
<dbReference type="EMBL" id="CP029803">
    <property type="protein sequence ID" value="AWT60782.1"/>
    <property type="molecule type" value="Genomic_DNA"/>
</dbReference>
<protein>
    <recommendedName>
        <fullName evidence="1">Oxidoreductase molybdopterin-binding domain-containing protein</fullName>
    </recommendedName>
</protein>
<dbReference type="Gene3D" id="3.90.420.10">
    <property type="entry name" value="Oxidoreductase, molybdopterin-binding domain"/>
    <property type="match status" value="1"/>
</dbReference>
<dbReference type="Proteomes" id="UP000247465">
    <property type="component" value="Chromosome"/>
</dbReference>
<dbReference type="PANTHER" id="PTHR43032:SF4">
    <property type="entry name" value="OXIDOREDUCTASE MOLYBDOPTERIN-BINDING DOMAIN-CONTAINING PROTEIN"/>
    <property type="match status" value="1"/>
</dbReference>
<feature type="domain" description="Oxidoreductase molybdopterin-binding" evidence="1">
    <location>
        <begin position="53"/>
        <end position="195"/>
    </location>
</feature>
<dbReference type="Pfam" id="PF00174">
    <property type="entry name" value="Oxidored_molyb"/>
    <property type="match status" value="1"/>
</dbReference>
<dbReference type="InterPro" id="IPR036374">
    <property type="entry name" value="OxRdtase_Mopterin-bd_sf"/>
</dbReference>
<dbReference type="KEGG" id="mtar:DF168_02002"/>
<proteinExistence type="predicted"/>
<evidence type="ECO:0000313" key="3">
    <source>
        <dbReference type="Proteomes" id="UP000247465"/>
    </source>
</evidence>